<dbReference type="PRINTS" id="PR00461">
    <property type="entry name" value="PLPEROXIDASE"/>
</dbReference>
<comment type="caution">
    <text evidence="14">The sequence shown here is derived from an EMBL/GenBank/DDBJ whole genome shotgun (WGS) entry which is preliminary data.</text>
</comment>
<evidence type="ECO:0000256" key="7">
    <source>
        <dbReference type="ARBA" id="ARBA00022723"/>
    </source>
</evidence>
<keyword evidence="12" id="KW-0472">Membrane</keyword>
<dbReference type="GO" id="GO:0140825">
    <property type="term" value="F:lactoperoxidase activity"/>
    <property type="evidence" value="ECO:0007669"/>
    <property type="project" value="UniProtKB-EC"/>
</dbReference>
<dbReference type="AlphaFoldDB" id="A0AAV6JR58"/>
<dbReference type="Proteomes" id="UP000823749">
    <property type="component" value="Chromosome 6"/>
</dbReference>
<keyword evidence="9" id="KW-0408">Iron</keyword>
<evidence type="ECO:0000256" key="5">
    <source>
        <dbReference type="ARBA" id="ARBA00022559"/>
    </source>
</evidence>
<evidence type="ECO:0000256" key="3">
    <source>
        <dbReference type="ARBA" id="ARBA00001970"/>
    </source>
</evidence>
<comment type="catalytic activity">
    <reaction evidence="1">
        <text>2 a phenolic donor + H2O2 = 2 a phenolic radical donor + 2 H2O</text>
        <dbReference type="Rhea" id="RHEA:56136"/>
        <dbReference type="ChEBI" id="CHEBI:15377"/>
        <dbReference type="ChEBI" id="CHEBI:16240"/>
        <dbReference type="ChEBI" id="CHEBI:139520"/>
        <dbReference type="ChEBI" id="CHEBI:139521"/>
        <dbReference type="EC" id="1.11.1.7"/>
    </reaction>
</comment>
<dbReference type="GO" id="GO:0020037">
    <property type="term" value="F:heme binding"/>
    <property type="evidence" value="ECO:0007669"/>
    <property type="project" value="InterPro"/>
</dbReference>
<dbReference type="PANTHER" id="PTHR31388:SF6">
    <property type="entry name" value="PEROXIDASE"/>
    <property type="match status" value="1"/>
</dbReference>
<dbReference type="EC" id="1.11.1.7" evidence="4"/>
<dbReference type="InterPro" id="IPR000823">
    <property type="entry name" value="Peroxidase_pln"/>
</dbReference>
<feature type="transmembrane region" description="Helical" evidence="12">
    <location>
        <begin position="54"/>
        <end position="73"/>
    </location>
</feature>
<dbReference type="InterPro" id="IPR002016">
    <property type="entry name" value="Haem_peroxidase"/>
</dbReference>
<comment type="cofactor">
    <cofactor evidence="3">
        <name>heme b</name>
        <dbReference type="ChEBI" id="CHEBI:60344"/>
    </cofactor>
</comment>
<dbReference type="Pfam" id="PF00141">
    <property type="entry name" value="peroxidase"/>
    <property type="match status" value="1"/>
</dbReference>
<keyword evidence="15" id="KW-1185">Reference proteome</keyword>
<sequence length="103" mass="11293">MLQSGGKSWKVLLGRRDGLVANQTGANTNLPSPFEDLNAIIAKFVAVGLNLTDVVILSGIYMYSILCTCCTYFSRTKHIMCTSSLPVLCMWKHGMLHMHSGDV</sequence>
<evidence type="ECO:0000256" key="9">
    <source>
        <dbReference type="ARBA" id="ARBA00023004"/>
    </source>
</evidence>
<dbReference type="SUPFAM" id="SSF48113">
    <property type="entry name" value="Heme-dependent peroxidases"/>
    <property type="match status" value="1"/>
</dbReference>
<dbReference type="Gene3D" id="1.10.420.10">
    <property type="entry name" value="Peroxidase, domain 2"/>
    <property type="match status" value="1"/>
</dbReference>
<comment type="cofactor">
    <cofactor evidence="2">
        <name>Ca(2+)</name>
        <dbReference type="ChEBI" id="CHEBI:29108"/>
    </cofactor>
</comment>
<evidence type="ECO:0000256" key="8">
    <source>
        <dbReference type="ARBA" id="ARBA00023002"/>
    </source>
</evidence>
<comment type="similarity">
    <text evidence="11">Belongs to the peroxidase family.</text>
</comment>
<organism evidence="14 15">
    <name type="scientific">Rhododendron griersonianum</name>
    <dbReference type="NCBI Taxonomy" id="479676"/>
    <lineage>
        <taxon>Eukaryota</taxon>
        <taxon>Viridiplantae</taxon>
        <taxon>Streptophyta</taxon>
        <taxon>Embryophyta</taxon>
        <taxon>Tracheophyta</taxon>
        <taxon>Spermatophyta</taxon>
        <taxon>Magnoliopsida</taxon>
        <taxon>eudicotyledons</taxon>
        <taxon>Gunneridae</taxon>
        <taxon>Pentapetalae</taxon>
        <taxon>asterids</taxon>
        <taxon>Ericales</taxon>
        <taxon>Ericaceae</taxon>
        <taxon>Ericoideae</taxon>
        <taxon>Rhodoreae</taxon>
        <taxon>Rhododendron</taxon>
    </lineage>
</organism>
<keyword evidence="12" id="KW-0812">Transmembrane</keyword>
<keyword evidence="12" id="KW-1133">Transmembrane helix</keyword>
<feature type="domain" description="Plant heme peroxidase family profile" evidence="13">
    <location>
        <begin position="1"/>
        <end position="73"/>
    </location>
</feature>
<keyword evidence="6" id="KW-0349">Heme</keyword>
<dbReference type="PROSITE" id="PS50873">
    <property type="entry name" value="PEROXIDASE_4"/>
    <property type="match status" value="1"/>
</dbReference>
<gene>
    <name evidence="14" type="ORF">RHGRI_015703</name>
</gene>
<keyword evidence="5" id="KW-0575">Peroxidase</keyword>
<keyword evidence="8" id="KW-0560">Oxidoreductase</keyword>
<feature type="binding site" evidence="10">
    <location>
        <position position="31"/>
    </location>
    <ligand>
        <name>substrate</name>
    </ligand>
</feature>
<dbReference type="PANTHER" id="PTHR31388">
    <property type="entry name" value="PEROXIDASE 72-RELATED"/>
    <property type="match status" value="1"/>
</dbReference>
<reference evidence="14 15" key="1">
    <citation type="submission" date="2020-08" db="EMBL/GenBank/DDBJ databases">
        <title>Plant Genome Project.</title>
        <authorList>
            <person name="Zhang R.-G."/>
        </authorList>
    </citation>
    <scope>NUCLEOTIDE SEQUENCE [LARGE SCALE GENOMIC DNA]</scope>
    <source>
        <strain evidence="14">WSP0</strain>
        <tissue evidence="14">Leaf</tissue>
    </source>
</reference>
<dbReference type="GO" id="GO:0046872">
    <property type="term" value="F:metal ion binding"/>
    <property type="evidence" value="ECO:0007669"/>
    <property type="project" value="UniProtKB-KW"/>
</dbReference>
<evidence type="ECO:0000256" key="4">
    <source>
        <dbReference type="ARBA" id="ARBA00012313"/>
    </source>
</evidence>
<evidence type="ECO:0000313" key="15">
    <source>
        <dbReference type="Proteomes" id="UP000823749"/>
    </source>
</evidence>
<evidence type="ECO:0000313" key="14">
    <source>
        <dbReference type="EMBL" id="KAG5542650.1"/>
    </source>
</evidence>
<keyword evidence="7" id="KW-0479">Metal-binding</keyword>
<name>A0AAV6JR58_9ERIC</name>
<evidence type="ECO:0000259" key="13">
    <source>
        <dbReference type="PROSITE" id="PS50873"/>
    </source>
</evidence>
<evidence type="ECO:0000256" key="2">
    <source>
        <dbReference type="ARBA" id="ARBA00001913"/>
    </source>
</evidence>
<evidence type="ECO:0000256" key="6">
    <source>
        <dbReference type="ARBA" id="ARBA00022617"/>
    </source>
</evidence>
<proteinExistence type="inferred from homology"/>
<dbReference type="GO" id="GO:0006979">
    <property type="term" value="P:response to oxidative stress"/>
    <property type="evidence" value="ECO:0007669"/>
    <property type="project" value="InterPro"/>
</dbReference>
<dbReference type="InterPro" id="IPR010255">
    <property type="entry name" value="Haem_peroxidase_sf"/>
</dbReference>
<evidence type="ECO:0000256" key="11">
    <source>
        <dbReference type="RuleBase" id="RU004241"/>
    </source>
</evidence>
<evidence type="ECO:0000256" key="1">
    <source>
        <dbReference type="ARBA" id="ARBA00000189"/>
    </source>
</evidence>
<protein>
    <recommendedName>
        <fullName evidence="4">peroxidase</fullName>
        <ecNumber evidence="4">1.11.1.7</ecNumber>
    </recommendedName>
</protein>
<evidence type="ECO:0000256" key="10">
    <source>
        <dbReference type="PIRSR" id="PIRSR600823-2"/>
    </source>
</evidence>
<accession>A0AAV6JR58</accession>
<dbReference type="Gene3D" id="1.10.520.10">
    <property type="match status" value="1"/>
</dbReference>
<evidence type="ECO:0000256" key="12">
    <source>
        <dbReference type="SAM" id="Phobius"/>
    </source>
</evidence>
<dbReference type="EMBL" id="JACTNZ010000006">
    <property type="protein sequence ID" value="KAG5542650.1"/>
    <property type="molecule type" value="Genomic_DNA"/>
</dbReference>